<organism evidence="8 9">
    <name type="scientific">Neodothiora populina</name>
    <dbReference type="NCBI Taxonomy" id="2781224"/>
    <lineage>
        <taxon>Eukaryota</taxon>
        <taxon>Fungi</taxon>
        <taxon>Dikarya</taxon>
        <taxon>Ascomycota</taxon>
        <taxon>Pezizomycotina</taxon>
        <taxon>Dothideomycetes</taxon>
        <taxon>Dothideomycetidae</taxon>
        <taxon>Dothideales</taxon>
        <taxon>Dothioraceae</taxon>
        <taxon>Neodothiora</taxon>
    </lineage>
</organism>
<sequence>MSREREGSLVIETEQGRSSDPLTSPLGPDEHVPLEALEQEPIQDIPQRSKLRLVAVLVALNLALFVAALDQTITATAIPTISAQLHSASGYTWIGGAYLLANAAASPILAKLSDIWGRKPMLLLAVAWFFVSSIICATAKDMATLIAGRALQGIAGGGLIQLTNITISDLFSVRERSLYLGLLEFIWALSGGVGPIIGGAFTEFVSWRWIFWVNLPLQGMTFALLFICLDVHNPRTRAFDGVKAIDWLGTFSILGLTLMLLLGLDFGGVIFPWNSPKVICLIVFGCLMSVFFVVSERRFARYPLMPMRIFRNVSNAACLLVVFCHGFVFIAGEYYLPLYFQSVMQASPLHSGLYILPLTVTEALGGIFCAFTIHRTGRYQELIWAGLVLLVIGNGLYLMIDENSSLGMVLGFEVVAGVGAGLLFEPPMIALHASVKQEDVATATSTFGFVRNLATAMSIVIAGVVVQNGMASQKPRLVDAGLSTSLIEDFTGGDASANVEIIKTITDPLQQQAVKAAFAHSLRDMWILMTAVAGVGIVMSIFIARKHLSQEHVETKTGLKEKDTSI</sequence>
<dbReference type="PANTHER" id="PTHR23501:SF158">
    <property type="entry name" value="TRANSPORTER, PUTATIVE (AFU_ORTHOLOGUE AFUA_5G14490)-RELATED"/>
    <property type="match status" value="1"/>
</dbReference>
<feature type="transmembrane region" description="Helical" evidence="6">
    <location>
        <begin position="525"/>
        <end position="544"/>
    </location>
</feature>
<feature type="region of interest" description="Disordered" evidence="5">
    <location>
        <begin position="1"/>
        <end position="30"/>
    </location>
</feature>
<feature type="transmembrane region" description="Helical" evidence="6">
    <location>
        <begin position="146"/>
        <end position="165"/>
    </location>
</feature>
<feature type="transmembrane region" description="Helical" evidence="6">
    <location>
        <begin position="352"/>
        <end position="373"/>
    </location>
</feature>
<keyword evidence="3 6" id="KW-1133">Transmembrane helix</keyword>
<keyword evidence="2 6" id="KW-0812">Transmembrane</keyword>
<dbReference type="PANTHER" id="PTHR23501">
    <property type="entry name" value="MAJOR FACILITATOR SUPERFAMILY"/>
    <property type="match status" value="1"/>
</dbReference>
<dbReference type="RefSeq" id="XP_069199856.1">
    <property type="nucleotide sequence ID" value="XM_069346979.1"/>
</dbReference>
<dbReference type="InterPro" id="IPR005829">
    <property type="entry name" value="Sugar_transporter_CS"/>
</dbReference>
<reference evidence="8 9" key="1">
    <citation type="submission" date="2024-07" db="EMBL/GenBank/DDBJ databases">
        <title>Draft sequence of the Neodothiora populina.</title>
        <authorList>
            <person name="Drown D.D."/>
            <person name="Schuette U.S."/>
            <person name="Buechlein A.B."/>
            <person name="Rusch D.R."/>
            <person name="Winton L.W."/>
            <person name="Adams G.A."/>
        </authorList>
    </citation>
    <scope>NUCLEOTIDE SEQUENCE [LARGE SCALE GENOMIC DNA]</scope>
    <source>
        <strain evidence="8 9">CPC 39397</strain>
    </source>
</reference>
<feature type="domain" description="Major facilitator superfamily (MFS) profile" evidence="7">
    <location>
        <begin position="56"/>
        <end position="548"/>
    </location>
</feature>
<feature type="transmembrane region" description="Helical" evidence="6">
    <location>
        <begin position="209"/>
        <end position="232"/>
    </location>
</feature>
<evidence type="ECO:0000256" key="6">
    <source>
        <dbReference type="SAM" id="Phobius"/>
    </source>
</evidence>
<keyword evidence="4 6" id="KW-0472">Membrane</keyword>
<protein>
    <recommendedName>
        <fullName evidence="7">Major facilitator superfamily (MFS) profile domain-containing protein</fullName>
    </recommendedName>
</protein>
<gene>
    <name evidence="8" type="ORF">AAFC00_006947</name>
</gene>
<dbReference type="InterPro" id="IPR011701">
    <property type="entry name" value="MFS"/>
</dbReference>
<feature type="transmembrane region" description="Helical" evidence="6">
    <location>
        <begin position="244"/>
        <end position="264"/>
    </location>
</feature>
<dbReference type="PROSITE" id="PS00216">
    <property type="entry name" value="SUGAR_TRANSPORT_1"/>
    <property type="match status" value="1"/>
</dbReference>
<proteinExistence type="predicted"/>
<feature type="transmembrane region" description="Helical" evidence="6">
    <location>
        <begin position="382"/>
        <end position="400"/>
    </location>
</feature>
<evidence type="ECO:0000259" key="7">
    <source>
        <dbReference type="PROSITE" id="PS50850"/>
    </source>
</evidence>
<comment type="caution">
    <text evidence="8">The sequence shown here is derived from an EMBL/GenBank/DDBJ whole genome shotgun (WGS) entry which is preliminary data.</text>
</comment>
<keyword evidence="9" id="KW-1185">Reference proteome</keyword>
<dbReference type="PROSITE" id="PS50850">
    <property type="entry name" value="MFS"/>
    <property type="match status" value="1"/>
</dbReference>
<dbReference type="Gene3D" id="1.20.1720.10">
    <property type="entry name" value="Multidrug resistance protein D"/>
    <property type="match status" value="1"/>
</dbReference>
<dbReference type="EMBL" id="JBFMKM010000010">
    <property type="protein sequence ID" value="KAL1303581.1"/>
    <property type="molecule type" value="Genomic_DNA"/>
</dbReference>
<dbReference type="SUPFAM" id="SSF103473">
    <property type="entry name" value="MFS general substrate transporter"/>
    <property type="match status" value="1"/>
</dbReference>
<dbReference type="CDD" id="cd17502">
    <property type="entry name" value="MFS_Azr1_MDR_like"/>
    <property type="match status" value="1"/>
</dbReference>
<dbReference type="InterPro" id="IPR036259">
    <property type="entry name" value="MFS_trans_sf"/>
</dbReference>
<feature type="transmembrane region" description="Helical" evidence="6">
    <location>
        <begin position="177"/>
        <end position="197"/>
    </location>
</feature>
<accession>A0ABR3PBP8</accession>
<dbReference type="Proteomes" id="UP001562354">
    <property type="component" value="Unassembled WGS sequence"/>
</dbReference>
<dbReference type="Pfam" id="PF07690">
    <property type="entry name" value="MFS_1"/>
    <property type="match status" value="1"/>
</dbReference>
<comment type="subcellular location">
    <subcellularLocation>
        <location evidence="1">Membrane</location>
        <topology evidence="1">Multi-pass membrane protein</topology>
    </subcellularLocation>
</comment>
<feature type="transmembrane region" description="Helical" evidence="6">
    <location>
        <begin position="90"/>
        <end position="110"/>
    </location>
</feature>
<evidence type="ECO:0000256" key="3">
    <source>
        <dbReference type="ARBA" id="ARBA00022989"/>
    </source>
</evidence>
<dbReference type="GeneID" id="95980646"/>
<feature type="transmembrane region" description="Helical" evidence="6">
    <location>
        <begin position="316"/>
        <end position="340"/>
    </location>
</feature>
<evidence type="ECO:0000256" key="2">
    <source>
        <dbReference type="ARBA" id="ARBA00022692"/>
    </source>
</evidence>
<evidence type="ECO:0000256" key="1">
    <source>
        <dbReference type="ARBA" id="ARBA00004141"/>
    </source>
</evidence>
<dbReference type="InterPro" id="IPR020846">
    <property type="entry name" value="MFS_dom"/>
</dbReference>
<dbReference type="Gene3D" id="1.20.1250.20">
    <property type="entry name" value="MFS general substrate transporter like domains"/>
    <property type="match status" value="1"/>
</dbReference>
<feature type="transmembrane region" description="Helical" evidence="6">
    <location>
        <begin position="445"/>
        <end position="466"/>
    </location>
</feature>
<feature type="transmembrane region" description="Helical" evidence="6">
    <location>
        <begin position="276"/>
        <end position="295"/>
    </location>
</feature>
<evidence type="ECO:0000256" key="5">
    <source>
        <dbReference type="SAM" id="MobiDB-lite"/>
    </source>
</evidence>
<name>A0ABR3PBP8_9PEZI</name>
<feature type="transmembrane region" description="Helical" evidence="6">
    <location>
        <begin position="122"/>
        <end position="140"/>
    </location>
</feature>
<evidence type="ECO:0000256" key="4">
    <source>
        <dbReference type="ARBA" id="ARBA00023136"/>
    </source>
</evidence>
<evidence type="ECO:0000313" key="9">
    <source>
        <dbReference type="Proteomes" id="UP001562354"/>
    </source>
</evidence>
<feature type="transmembrane region" description="Helical" evidence="6">
    <location>
        <begin position="53"/>
        <end position="78"/>
    </location>
</feature>
<evidence type="ECO:0000313" key="8">
    <source>
        <dbReference type="EMBL" id="KAL1303581.1"/>
    </source>
</evidence>